<feature type="compositionally biased region" description="Gly residues" evidence="16">
    <location>
        <begin position="129"/>
        <end position="138"/>
    </location>
</feature>
<evidence type="ECO:0000256" key="14">
    <source>
        <dbReference type="ARBA" id="ARBA00023204"/>
    </source>
</evidence>
<dbReference type="CDD" id="cd14368">
    <property type="entry name" value="CUE_DEF1_like"/>
    <property type="match status" value="1"/>
</dbReference>
<accession>A0A9W8D0L9</accession>
<evidence type="ECO:0000313" key="19">
    <source>
        <dbReference type="Proteomes" id="UP001143981"/>
    </source>
</evidence>
<feature type="compositionally biased region" description="Low complexity" evidence="16">
    <location>
        <begin position="633"/>
        <end position="678"/>
    </location>
</feature>
<feature type="region of interest" description="Disordered" evidence="16">
    <location>
        <begin position="84"/>
        <end position="337"/>
    </location>
</feature>
<protein>
    <recommendedName>
        <fullName evidence="5">RNA polymerase II degradation factor 1</fullName>
    </recommendedName>
</protein>
<dbReference type="PANTHER" id="PTHR16308">
    <property type="entry name" value="UBIQUITIN ASSOCIATED PROTEIN 2-LIKE/LINGERER"/>
    <property type="match status" value="1"/>
</dbReference>
<dbReference type="GO" id="GO:0005737">
    <property type="term" value="C:cytoplasm"/>
    <property type="evidence" value="ECO:0007669"/>
    <property type="project" value="UniProtKB-SubCell"/>
</dbReference>
<dbReference type="GO" id="GO:0005634">
    <property type="term" value="C:nucleus"/>
    <property type="evidence" value="ECO:0007669"/>
    <property type="project" value="UniProtKB-SubCell"/>
</dbReference>
<dbReference type="GO" id="GO:0000781">
    <property type="term" value="C:chromosome, telomeric region"/>
    <property type="evidence" value="ECO:0007669"/>
    <property type="project" value="UniProtKB-SubCell"/>
</dbReference>
<feature type="compositionally biased region" description="Low complexity" evidence="16">
    <location>
        <begin position="786"/>
        <end position="800"/>
    </location>
</feature>
<keyword evidence="10" id="KW-0833">Ubl conjugation pathway</keyword>
<organism evidence="18 19">
    <name type="scientific">Coemansia biformis</name>
    <dbReference type="NCBI Taxonomy" id="1286918"/>
    <lineage>
        <taxon>Eukaryota</taxon>
        <taxon>Fungi</taxon>
        <taxon>Fungi incertae sedis</taxon>
        <taxon>Zoopagomycota</taxon>
        <taxon>Kickxellomycotina</taxon>
        <taxon>Kickxellomycetes</taxon>
        <taxon>Kickxellales</taxon>
        <taxon>Kickxellaceae</taxon>
        <taxon>Coemansia</taxon>
    </lineage>
</organism>
<keyword evidence="15" id="KW-0539">Nucleus</keyword>
<feature type="compositionally biased region" description="Low complexity" evidence="16">
    <location>
        <begin position="148"/>
        <end position="164"/>
    </location>
</feature>
<dbReference type="GO" id="GO:0006281">
    <property type="term" value="P:DNA repair"/>
    <property type="evidence" value="ECO:0007669"/>
    <property type="project" value="UniProtKB-KW"/>
</dbReference>
<evidence type="ECO:0000256" key="8">
    <source>
        <dbReference type="ARBA" id="ARBA00022553"/>
    </source>
</evidence>
<feature type="compositionally biased region" description="Low complexity" evidence="16">
    <location>
        <begin position="809"/>
        <end position="832"/>
    </location>
</feature>
<dbReference type="SUPFAM" id="SSF46934">
    <property type="entry name" value="UBA-like"/>
    <property type="match status" value="1"/>
</dbReference>
<feature type="region of interest" description="Disordered" evidence="16">
    <location>
        <begin position="1"/>
        <end position="38"/>
    </location>
</feature>
<dbReference type="Pfam" id="PF02845">
    <property type="entry name" value="CUE"/>
    <property type="match status" value="1"/>
</dbReference>
<keyword evidence="8" id="KW-0597">Phosphoprotein</keyword>
<evidence type="ECO:0000256" key="2">
    <source>
        <dbReference type="ARBA" id="ARBA00004496"/>
    </source>
</evidence>
<dbReference type="PROSITE" id="PS51140">
    <property type="entry name" value="CUE"/>
    <property type="match status" value="1"/>
</dbReference>
<evidence type="ECO:0000256" key="13">
    <source>
        <dbReference type="ARBA" id="ARBA00023125"/>
    </source>
</evidence>
<evidence type="ECO:0000256" key="7">
    <source>
        <dbReference type="ARBA" id="ARBA00022490"/>
    </source>
</evidence>
<feature type="compositionally biased region" description="Low complexity" evidence="16">
    <location>
        <begin position="1"/>
        <end position="16"/>
    </location>
</feature>
<feature type="compositionally biased region" description="Basic and acidic residues" evidence="16">
    <location>
        <begin position="84"/>
        <end position="93"/>
    </location>
</feature>
<keyword evidence="11" id="KW-0832">Ubl conjugation</keyword>
<evidence type="ECO:0000259" key="17">
    <source>
        <dbReference type="PROSITE" id="PS51140"/>
    </source>
</evidence>
<keyword evidence="7" id="KW-0963">Cytoplasm</keyword>
<reference evidence="18" key="1">
    <citation type="submission" date="2022-07" db="EMBL/GenBank/DDBJ databases">
        <title>Phylogenomic reconstructions and comparative analyses of Kickxellomycotina fungi.</title>
        <authorList>
            <person name="Reynolds N.K."/>
            <person name="Stajich J.E."/>
            <person name="Barry K."/>
            <person name="Grigoriev I.V."/>
            <person name="Crous P."/>
            <person name="Smith M.E."/>
        </authorList>
    </citation>
    <scope>NUCLEOTIDE SEQUENCE</scope>
    <source>
        <strain evidence="18">BCRC 34381</strain>
    </source>
</reference>
<keyword evidence="12" id="KW-0779">Telomere</keyword>
<dbReference type="InterPro" id="IPR041803">
    <property type="entry name" value="DEF1_CUE"/>
</dbReference>
<dbReference type="GO" id="GO:0043130">
    <property type="term" value="F:ubiquitin binding"/>
    <property type="evidence" value="ECO:0007669"/>
    <property type="project" value="InterPro"/>
</dbReference>
<proteinExistence type="inferred from homology"/>
<feature type="compositionally biased region" description="Basic residues" evidence="16">
    <location>
        <begin position="94"/>
        <end position="105"/>
    </location>
</feature>
<dbReference type="PANTHER" id="PTHR16308:SF13">
    <property type="entry name" value="PROTEIN LINGERER"/>
    <property type="match status" value="1"/>
</dbReference>
<evidence type="ECO:0000256" key="10">
    <source>
        <dbReference type="ARBA" id="ARBA00022786"/>
    </source>
</evidence>
<dbReference type="InterPro" id="IPR009060">
    <property type="entry name" value="UBA-like_sf"/>
</dbReference>
<feature type="compositionally biased region" description="Basic and acidic residues" evidence="16">
    <location>
        <begin position="106"/>
        <end position="118"/>
    </location>
</feature>
<evidence type="ECO:0000313" key="18">
    <source>
        <dbReference type="EMBL" id="KAJ1735825.1"/>
    </source>
</evidence>
<evidence type="ECO:0000256" key="4">
    <source>
        <dbReference type="ARBA" id="ARBA00005491"/>
    </source>
</evidence>
<feature type="region of interest" description="Disordered" evidence="16">
    <location>
        <begin position="773"/>
        <end position="840"/>
    </location>
</feature>
<dbReference type="InterPro" id="IPR003892">
    <property type="entry name" value="CUE"/>
</dbReference>
<dbReference type="Proteomes" id="UP001143981">
    <property type="component" value="Unassembled WGS sequence"/>
</dbReference>
<evidence type="ECO:0000256" key="6">
    <source>
        <dbReference type="ARBA" id="ARBA00022454"/>
    </source>
</evidence>
<evidence type="ECO:0000256" key="1">
    <source>
        <dbReference type="ARBA" id="ARBA00004123"/>
    </source>
</evidence>
<keyword evidence="6" id="KW-0158">Chromosome</keyword>
<dbReference type="OrthoDB" id="5396806at2759"/>
<comment type="similarity">
    <text evidence="4">Belongs to the DEF1 family.</text>
</comment>
<evidence type="ECO:0000256" key="15">
    <source>
        <dbReference type="ARBA" id="ARBA00023242"/>
    </source>
</evidence>
<keyword evidence="19" id="KW-1185">Reference proteome</keyword>
<dbReference type="EMBL" id="JANBOI010000010">
    <property type="protein sequence ID" value="KAJ1735825.1"/>
    <property type="molecule type" value="Genomic_DNA"/>
</dbReference>
<evidence type="ECO:0000256" key="5">
    <source>
        <dbReference type="ARBA" id="ARBA00020536"/>
    </source>
</evidence>
<name>A0A9W8D0L9_9FUNG</name>
<feature type="region of interest" description="Disordered" evidence="16">
    <location>
        <begin position="384"/>
        <end position="410"/>
    </location>
</feature>
<feature type="domain" description="CUE" evidence="17">
    <location>
        <begin position="42"/>
        <end position="85"/>
    </location>
</feature>
<comment type="caution">
    <text evidence="18">The sequence shown here is derived from an EMBL/GenBank/DDBJ whole genome shotgun (WGS) entry which is preliminary data.</text>
</comment>
<dbReference type="InterPro" id="IPR051833">
    <property type="entry name" value="TC-DDR_regulator"/>
</dbReference>
<keyword evidence="14" id="KW-0234">DNA repair</keyword>
<evidence type="ECO:0000256" key="9">
    <source>
        <dbReference type="ARBA" id="ARBA00022763"/>
    </source>
</evidence>
<feature type="region of interest" description="Disordered" evidence="16">
    <location>
        <begin position="448"/>
        <end position="494"/>
    </location>
</feature>
<evidence type="ECO:0000256" key="16">
    <source>
        <dbReference type="SAM" id="MobiDB-lite"/>
    </source>
</evidence>
<dbReference type="GO" id="GO:0003677">
    <property type="term" value="F:DNA binding"/>
    <property type="evidence" value="ECO:0007669"/>
    <property type="project" value="UniProtKB-KW"/>
</dbReference>
<evidence type="ECO:0000256" key="11">
    <source>
        <dbReference type="ARBA" id="ARBA00022843"/>
    </source>
</evidence>
<feature type="compositionally biased region" description="Basic residues" evidence="16">
    <location>
        <begin position="457"/>
        <end position="476"/>
    </location>
</feature>
<evidence type="ECO:0000256" key="12">
    <source>
        <dbReference type="ARBA" id="ARBA00022895"/>
    </source>
</evidence>
<gene>
    <name evidence="18" type="primary">DEF1</name>
    <name evidence="18" type="ORF">LPJ61_000331</name>
</gene>
<feature type="compositionally biased region" description="Low complexity" evidence="16">
    <location>
        <begin position="190"/>
        <end position="214"/>
    </location>
</feature>
<comment type="subcellular location">
    <subcellularLocation>
        <location evidence="3">Chromosome</location>
        <location evidence="3">Telomere</location>
    </subcellularLocation>
    <subcellularLocation>
        <location evidence="2">Cytoplasm</location>
    </subcellularLocation>
    <subcellularLocation>
        <location evidence="1">Nucleus</location>
    </subcellularLocation>
</comment>
<sequence>MSAAHPTTQPAATASARGGKPSRAAKGPSLEDASDLKALHTKYSSSVKTLKELFPDWAEDDLLFALEETDGDLEDTINHIAEGHAAKWGEVKSRKEKRQTPKPKPHLRDEAKPFDKSSHVPRPASFRGGIRGGAARGGRGAHSHAGARAKPAPVAAAPAPSAGADEGSGWDLAPAADSKSTDSWGAPSGADAAKPVAATPAAAAPANDTAAAPKGTAMSWANIAKRGAKQVSPEAPKPSEVSEDAAVPAAETKPLAEEPWPTAEPTDATGKSESVAEPAVVESTPANDEPVTAASEAAEESVDRPTTPEPVAQETPAAETQVAQPSPKKPASNLRRLNQDMPVVMPSGNSTVERIGVQFGSLSIGGVEVGSHMSVGASAVSEKPAAEPVAEPATAQADIKEPPQAAAVAAPKAEAPSAVASAPMPVPIQAQPAAAESVAAAQQGPLTTYLQQQQQHQQHHQHQHQQHHHQQHHHQQPHAPAQAHPNASASAIGQMPVPNDYAAAALYGVDAQRSQMGFYDNYGYGQFVAAKDGAATANPAAADSRTPATSGPQAAAVSASANLGQAGLFPQQVPQPFGMPYYNPYYYNMMQPGGQYHNPAFGNNPALAAAYGQPFMKQGMYPMYPGATPQNLQAVGSQQPQQQGQQVQQQQGQQPQQPQQQQAPQGQQQQQQQQQAGAKGPGVGGQNNTAPYGNMNAQKPGNPYGHYAANIGSGFGVYEQDPAVLSHSPQQYGIGGIPGILSGAKSGGKDAGGKGIHPAGTAPVIGGTTYYSTPQQLGGYPSQANSSHPQSYSHQQQAYYNPYAPTYGQTQAPHAYQQQQQQHPPQPGHQQANKQYWEKQ</sequence>
<keyword evidence="13" id="KW-0238">DNA-binding</keyword>
<feature type="compositionally biased region" description="Polar residues" evidence="16">
    <location>
        <begin position="687"/>
        <end position="699"/>
    </location>
</feature>
<evidence type="ECO:0000256" key="3">
    <source>
        <dbReference type="ARBA" id="ARBA00004574"/>
    </source>
</evidence>
<dbReference type="AlphaFoldDB" id="A0A9W8D0L9"/>
<keyword evidence="9" id="KW-0227">DNA damage</keyword>
<feature type="region of interest" description="Disordered" evidence="16">
    <location>
        <begin position="631"/>
        <end position="701"/>
    </location>
</feature>